<evidence type="ECO:0000256" key="1">
    <source>
        <dbReference type="SAM" id="Phobius"/>
    </source>
</evidence>
<proteinExistence type="predicted"/>
<reference evidence="2 3" key="1">
    <citation type="submission" date="2018-03" db="EMBL/GenBank/DDBJ databases">
        <title>The uncultured portion of the human microbiome is neutrally assembled.</title>
        <authorList>
            <person name="Jeraldo P."/>
            <person name="Boardman L."/>
            <person name="White B.A."/>
            <person name="Nelson H."/>
            <person name="Goldenfeld N."/>
            <person name="Chia N."/>
        </authorList>
    </citation>
    <scope>NUCLEOTIDE SEQUENCE [LARGE SCALE GENOMIC DNA]</scope>
    <source>
        <strain evidence="2">CIM:MAG 903</strain>
    </source>
</reference>
<organism evidence="2 3">
    <name type="scientific">Clostridium cadaveris</name>
    <dbReference type="NCBI Taxonomy" id="1529"/>
    <lineage>
        <taxon>Bacteria</taxon>
        <taxon>Bacillati</taxon>
        <taxon>Bacillota</taxon>
        <taxon>Clostridia</taxon>
        <taxon>Eubacteriales</taxon>
        <taxon>Clostridiaceae</taxon>
        <taxon>Clostridium</taxon>
    </lineage>
</organism>
<dbReference type="EMBL" id="QAMZ01000003">
    <property type="protein sequence ID" value="PWL55792.1"/>
    <property type="molecule type" value="Genomic_DNA"/>
</dbReference>
<keyword evidence="1" id="KW-0812">Transmembrane</keyword>
<feature type="transmembrane region" description="Helical" evidence="1">
    <location>
        <begin position="6"/>
        <end position="25"/>
    </location>
</feature>
<keyword evidence="1" id="KW-1133">Transmembrane helix</keyword>
<evidence type="ECO:0000313" key="3">
    <source>
        <dbReference type="Proteomes" id="UP000246114"/>
    </source>
</evidence>
<protein>
    <submittedName>
        <fullName evidence="2">Uncharacterized protein</fullName>
    </submittedName>
</protein>
<sequence>MSNLAYIIILITIFLISAIVCTRNYKNRAKKVGNNLLDYCFYIVEEFNALPKESQDNLINSLNEKESYIFNQLINKSPSLGKNLNVLQGQMFVFESIMEKIKSIKSKC</sequence>
<comment type="caution">
    <text evidence="2">The sequence shown here is derived from an EMBL/GenBank/DDBJ whole genome shotgun (WGS) entry which is preliminary data.</text>
</comment>
<keyword evidence="1" id="KW-0472">Membrane</keyword>
<name>A0A316MBC6_9CLOT</name>
<dbReference type="AlphaFoldDB" id="A0A316MBC6"/>
<gene>
    <name evidence="2" type="ORF">DBY38_00430</name>
</gene>
<accession>A0A316MBC6</accession>
<evidence type="ECO:0000313" key="2">
    <source>
        <dbReference type="EMBL" id="PWL55792.1"/>
    </source>
</evidence>
<dbReference type="Proteomes" id="UP000246114">
    <property type="component" value="Unassembled WGS sequence"/>
</dbReference>